<keyword evidence="11" id="KW-1185">Reference proteome</keyword>
<dbReference type="Pfam" id="PF25019">
    <property type="entry name" value="LRR_R13L1-DRL21"/>
    <property type="match status" value="1"/>
</dbReference>
<dbReference type="InterPro" id="IPR036388">
    <property type="entry name" value="WH-like_DNA-bd_sf"/>
</dbReference>
<dbReference type="GO" id="GO:0006952">
    <property type="term" value="P:defense response"/>
    <property type="evidence" value="ECO:0007669"/>
    <property type="project" value="UniProtKB-KW"/>
</dbReference>
<dbReference type="Gene3D" id="1.10.10.10">
    <property type="entry name" value="Winged helix-like DNA-binding domain superfamily/Winged helix DNA-binding domain"/>
    <property type="match status" value="1"/>
</dbReference>
<evidence type="ECO:0000313" key="11">
    <source>
        <dbReference type="Proteomes" id="UP000694853"/>
    </source>
</evidence>
<accession>A0A8B8LQ60</accession>
<evidence type="ECO:0000259" key="8">
    <source>
        <dbReference type="Pfam" id="PF23559"/>
    </source>
</evidence>
<evidence type="ECO:0000259" key="6">
    <source>
        <dbReference type="Pfam" id="PF00931"/>
    </source>
</evidence>
<evidence type="ECO:0000259" key="10">
    <source>
        <dbReference type="Pfam" id="PF25019"/>
    </source>
</evidence>
<dbReference type="SUPFAM" id="SSF52540">
    <property type="entry name" value="P-loop containing nucleoside triphosphate hydrolases"/>
    <property type="match status" value="1"/>
</dbReference>
<dbReference type="Pfam" id="PF00931">
    <property type="entry name" value="NB-ARC"/>
    <property type="match status" value="1"/>
</dbReference>
<keyword evidence="5" id="KW-0067">ATP-binding</keyword>
<evidence type="ECO:0000313" key="13">
    <source>
        <dbReference type="RefSeq" id="XP_027358415.1"/>
    </source>
</evidence>
<keyword evidence="1" id="KW-0433">Leucine-rich repeat</keyword>
<dbReference type="InterPro" id="IPR058922">
    <property type="entry name" value="WHD_DRP"/>
</dbReference>
<keyword evidence="4" id="KW-0611">Plant defense</keyword>
<dbReference type="KEGG" id="aprc:113867345"/>
<dbReference type="RefSeq" id="XP_027358414.1">
    <property type="nucleotide sequence ID" value="XM_027502613.1"/>
</dbReference>
<dbReference type="GO" id="GO:0051707">
    <property type="term" value="P:response to other organism"/>
    <property type="evidence" value="ECO:0007669"/>
    <property type="project" value="UniProtKB-ARBA"/>
</dbReference>
<dbReference type="Pfam" id="PF23559">
    <property type="entry name" value="WHD_DRP"/>
    <property type="match status" value="1"/>
</dbReference>
<dbReference type="InterPro" id="IPR027417">
    <property type="entry name" value="P-loop_NTPase"/>
</dbReference>
<reference evidence="12 13" key="2">
    <citation type="submission" date="2025-04" db="UniProtKB">
        <authorList>
            <consortium name="RefSeq"/>
        </authorList>
    </citation>
    <scope>IDENTIFICATION</scope>
    <source>
        <tissue evidence="12 13">Young leaves</tissue>
    </source>
</reference>
<evidence type="ECO:0000256" key="2">
    <source>
        <dbReference type="ARBA" id="ARBA00022737"/>
    </source>
</evidence>
<evidence type="ECO:0000256" key="1">
    <source>
        <dbReference type="ARBA" id="ARBA00022614"/>
    </source>
</evidence>
<dbReference type="InterPro" id="IPR056789">
    <property type="entry name" value="LRR_R13L1-DRL21"/>
</dbReference>
<keyword evidence="2" id="KW-0677">Repeat</keyword>
<dbReference type="InterPro" id="IPR032675">
    <property type="entry name" value="LRR_dom_sf"/>
</dbReference>
<gene>
    <name evidence="12 13" type="primary">LOC113867345</name>
</gene>
<dbReference type="Gene3D" id="1.10.8.430">
    <property type="entry name" value="Helical domain of apoptotic protease-activating factors"/>
    <property type="match status" value="1"/>
</dbReference>
<dbReference type="PANTHER" id="PTHR36766:SF40">
    <property type="entry name" value="DISEASE RESISTANCE PROTEIN RGA3"/>
    <property type="match status" value="1"/>
</dbReference>
<dbReference type="Pfam" id="PF25013">
    <property type="entry name" value="LRR_Zer-1"/>
    <property type="match status" value="1"/>
</dbReference>
<dbReference type="GO" id="GO:0043531">
    <property type="term" value="F:ADP binding"/>
    <property type="evidence" value="ECO:0007669"/>
    <property type="project" value="InterPro"/>
</dbReference>
<feature type="domain" description="Disease resistance N-terminal" evidence="7">
    <location>
        <begin position="15"/>
        <end position="95"/>
    </location>
</feature>
<proteinExistence type="predicted"/>
<dbReference type="GeneID" id="113867345"/>
<dbReference type="SUPFAM" id="SSF52058">
    <property type="entry name" value="L domain-like"/>
    <property type="match status" value="1"/>
</dbReference>
<protein>
    <submittedName>
        <fullName evidence="12 13">Disease resistance protein RGA3</fullName>
    </submittedName>
</protein>
<evidence type="ECO:0000256" key="4">
    <source>
        <dbReference type="ARBA" id="ARBA00022821"/>
    </source>
</evidence>
<dbReference type="AlphaFoldDB" id="A0A8B8LQ60"/>
<sequence length="1051" mass="119797">MSKLEQIPFAVAINLVKRLASPAFCEIGQIYGVTGQLERLKQTIESINSVLLDADGKQEENEAVKEWIRHFKGAIVAADDLLDGIATEHLRLKVDDPNKIVTKVCRFFSSSNPIILRCRVAREVNEMLGSIDVVVHSPRNLMLNPRPFESETRQTSSFVIERQIVGRESTVVAILHSLSTVHPDQNVSLIAVVGMGGLGKTTVALCVYNSEKVKSLFELSIWVHVSDDFNFKTTVKKMLESITGSSSDDEESLEDLCNRLRENLNGKRYFLVLDDVWNENHGKWIQLRSLLMCGAPGSKILVTTRSRMVATVMEVETVFDLDLLTYEHSWALFTNLAFENSAEGMSPELESIRRSILAICHGVPLLIRLAAGMFRSLHQTEWKEFENDLRKQNLLGDVGDGIMSVMKLSYQKLSPQLKQCFAYCSIYPKDWEIEKNELIQLWMAQGYLEFEIEDMEEVGNQLVYTLLMKSFFEAAKFDKYGNVLSFKMHDLIHDLAQYVAGDVCCLLSEIAYPNYHPMHVSLESNVIHLVGSLDASWLRTFFLLQTNELVAVELADCLSFIFRRSCLHALNLSNTYLKELPGPINKLKHLRYLDLSFCRNLVSLPNSIGSLVNLQTLKLIGCERLEFSTKVITKLINLRYLDIRFCKAFEDMVPAGLGKLSSLQFLSTFVVGDDQKNEVGKLNELKNLNGLRGNLEIRGLGKVRDVTLESQELNLKDKKLLESLDLNWGHWNYNSSSEQLLKNLCPPQHLKELNVWWYPGVTFSDWLSSITHVSHITLFGFDKCQYLPPLELLPSLKSLEISYMKDLTCIHCKMVSLTALQFFPSLERLKFNNCENLSGWEVIDDGHTFHPHHLSLPSFPRLSELIINECQKLTFMPTFPHLLEELQLHSSTVEPLRETLGTASSSFTPLSNLKSLKIEGKILGIKDLPNQWMQSLTSLEYLEIGDVEKLDDWFVACPRSLLKIMVYDCEIQALPNEICKLQSLQHMKILGCRNLKLLPKEMHLLTSLFTLEIWDCPLLHEKCQKATGADWHKIAHIPNLILKQYEMGERY</sequence>
<keyword evidence="3" id="KW-0547">Nucleotide-binding</keyword>
<evidence type="ECO:0000259" key="7">
    <source>
        <dbReference type="Pfam" id="PF18052"/>
    </source>
</evidence>
<feature type="domain" description="R13L1/DRL21-like LRR repeat region" evidence="10">
    <location>
        <begin position="682"/>
        <end position="804"/>
    </location>
</feature>
<dbReference type="InterPro" id="IPR056845">
    <property type="entry name" value="LRR_Zer-1"/>
</dbReference>
<dbReference type="SUPFAM" id="SSF52047">
    <property type="entry name" value="RNI-like"/>
    <property type="match status" value="1"/>
</dbReference>
<dbReference type="Gene3D" id="1.20.5.4130">
    <property type="match status" value="1"/>
</dbReference>
<dbReference type="RefSeq" id="XP_027358415.1">
    <property type="nucleotide sequence ID" value="XM_027502614.1"/>
</dbReference>
<reference evidence="11" key="1">
    <citation type="journal article" date="2019" name="Toxins">
        <title>Detection of Abrin-Like and Prepropulchellin-Like Toxin Genes and Transcripts Using Whole Genome Sequencing and Full-Length Transcript Sequencing of Abrus precatorius.</title>
        <authorList>
            <person name="Hovde B.T."/>
            <person name="Daligault H.E."/>
            <person name="Hanschen E.R."/>
            <person name="Kunde Y.A."/>
            <person name="Johnson M.B."/>
            <person name="Starkenburg S.R."/>
            <person name="Johnson S.L."/>
        </authorList>
    </citation>
    <scope>NUCLEOTIDE SEQUENCE [LARGE SCALE GENOMIC DNA]</scope>
</reference>
<name>A0A8B8LQ60_ABRPR</name>
<evidence type="ECO:0000313" key="12">
    <source>
        <dbReference type="RefSeq" id="XP_027358414.1"/>
    </source>
</evidence>
<evidence type="ECO:0000256" key="3">
    <source>
        <dbReference type="ARBA" id="ARBA00022741"/>
    </source>
</evidence>
<feature type="domain" description="Zer-1-like leucine-rich repeats region" evidence="9">
    <location>
        <begin position="584"/>
        <end position="648"/>
    </location>
</feature>
<evidence type="ECO:0000259" key="9">
    <source>
        <dbReference type="Pfam" id="PF25013"/>
    </source>
</evidence>
<dbReference type="GO" id="GO:0005524">
    <property type="term" value="F:ATP binding"/>
    <property type="evidence" value="ECO:0007669"/>
    <property type="project" value="UniProtKB-KW"/>
</dbReference>
<dbReference type="FunFam" id="3.40.50.300:FF:001091">
    <property type="entry name" value="Probable disease resistance protein At1g61300"/>
    <property type="match status" value="1"/>
</dbReference>
<dbReference type="InterPro" id="IPR042197">
    <property type="entry name" value="Apaf_helical"/>
</dbReference>
<dbReference type="Gene3D" id="3.40.50.300">
    <property type="entry name" value="P-loop containing nucleotide triphosphate hydrolases"/>
    <property type="match status" value="1"/>
</dbReference>
<feature type="domain" description="Disease resistance protein winged helix" evidence="8">
    <location>
        <begin position="426"/>
        <end position="496"/>
    </location>
</feature>
<dbReference type="Gene3D" id="3.80.10.10">
    <property type="entry name" value="Ribonuclease Inhibitor"/>
    <property type="match status" value="3"/>
</dbReference>
<evidence type="ECO:0000256" key="5">
    <source>
        <dbReference type="ARBA" id="ARBA00022840"/>
    </source>
</evidence>
<dbReference type="OrthoDB" id="2018467at2759"/>
<dbReference type="InterPro" id="IPR002182">
    <property type="entry name" value="NB-ARC"/>
</dbReference>
<dbReference type="Proteomes" id="UP000694853">
    <property type="component" value="Unplaced"/>
</dbReference>
<dbReference type="FunFam" id="1.10.10.10:FF:000322">
    <property type="entry name" value="Probable disease resistance protein At1g63360"/>
    <property type="match status" value="1"/>
</dbReference>
<dbReference type="InterPro" id="IPR041118">
    <property type="entry name" value="Rx_N"/>
</dbReference>
<feature type="domain" description="NB-ARC" evidence="6">
    <location>
        <begin position="169"/>
        <end position="342"/>
    </location>
</feature>
<dbReference type="PANTHER" id="PTHR36766">
    <property type="entry name" value="PLANT BROAD-SPECTRUM MILDEW RESISTANCE PROTEIN RPW8"/>
    <property type="match status" value="1"/>
</dbReference>
<dbReference type="PRINTS" id="PR00364">
    <property type="entry name" value="DISEASERSIST"/>
</dbReference>
<dbReference type="Pfam" id="PF18052">
    <property type="entry name" value="Rx_N"/>
    <property type="match status" value="1"/>
</dbReference>
<organism evidence="11 13">
    <name type="scientific">Abrus precatorius</name>
    <name type="common">Indian licorice</name>
    <name type="synonym">Glycine abrus</name>
    <dbReference type="NCBI Taxonomy" id="3816"/>
    <lineage>
        <taxon>Eukaryota</taxon>
        <taxon>Viridiplantae</taxon>
        <taxon>Streptophyta</taxon>
        <taxon>Embryophyta</taxon>
        <taxon>Tracheophyta</taxon>
        <taxon>Spermatophyta</taxon>
        <taxon>Magnoliopsida</taxon>
        <taxon>eudicotyledons</taxon>
        <taxon>Gunneridae</taxon>
        <taxon>Pentapetalae</taxon>
        <taxon>rosids</taxon>
        <taxon>fabids</taxon>
        <taxon>Fabales</taxon>
        <taxon>Fabaceae</taxon>
        <taxon>Papilionoideae</taxon>
        <taxon>50 kb inversion clade</taxon>
        <taxon>NPAAA clade</taxon>
        <taxon>indigoferoid/millettioid clade</taxon>
        <taxon>Abreae</taxon>
        <taxon>Abrus</taxon>
    </lineage>
</organism>